<evidence type="ECO:0000256" key="1">
    <source>
        <dbReference type="ARBA" id="ARBA00022741"/>
    </source>
</evidence>
<feature type="non-terminal residue" evidence="4">
    <location>
        <position position="1"/>
    </location>
</feature>
<dbReference type="PROSITE" id="PS00455">
    <property type="entry name" value="AMP_BINDING"/>
    <property type="match status" value="1"/>
</dbReference>
<feature type="non-terminal residue" evidence="4">
    <location>
        <position position="206"/>
    </location>
</feature>
<reference evidence="5" key="1">
    <citation type="journal article" date="2019" name="Int. J. Syst. Evol. Microbiol.">
        <title>The Global Catalogue of Microorganisms (GCM) 10K type strain sequencing project: providing services to taxonomists for standard genome sequencing and annotation.</title>
        <authorList>
            <consortium name="The Broad Institute Genomics Platform"/>
            <consortium name="The Broad Institute Genome Sequencing Center for Infectious Disease"/>
            <person name="Wu L."/>
            <person name="Ma J."/>
        </authorList>
    </citation>
    <scope>NUCLEOTIDE SEQUENCE [LARGE SCALE GENOMIC DNA]</scope>
    <source>
        <strain evidence="5">JCM 31486</strain>
    </source>
</reference>
<gene>
    <name evidence="4" type="ORF">ACFQ1S_41725</name>
</gene>
<dbReference type="EMBL" id="JBHTIS010003731">
    <property type="protein sequence ID" value="MFD1051615.1"/>
    <property type="molecule type" value="Genomic_DNA"/>
</dbReference>
<accession>A0ABW3MM33</accession>
<dbReference type="Gene3D" id="3.40.50.12780">
    <property type="entry name" value="N-terminal domain of ligase-like"/>
    <property type="match status" value="1"/>
</dbReference>
<sequence length="206" mass="22410">VVILEGADQVARWTPALPNLPNLRKVVVIDEDAIPPGDDRFVSFREIYEKGAAVHAADPTRIEQLTDAIEPRQPVCMIYTSGTTGDPKGVVISHHNVVYAGQSVHMAHALPMHGKSVSYLPLAHIAERMLGIYLVVLRAGHTTLVPDHTQLVPALQAVRPFGLFGVPRVWEKMAAALQAVSAFNLPLSLCSSSRRSEPGHFPHLAE</sequence>
<dbReference type="SUPFAM" id="SSF56801">
    <property type="entry name" value="Acetyl-CoA synthetase-like"/>
    <property type="match status" value="1"/>
</dbReference>
<organism evidence="4 5">
    <name type="scientific">Kibdelosporangium lantanae</name>
    <dbReference type="NCBI Taxonomy" id="1497396"/>
    <lineage>
        <taxon>Bacteria</taxon>
        <taxon>Bacillati</taxon>
        <taxon>Actinomycetota</taxon>
        <taxon>Actinomycetes</taxon>
        <taxon>Pseudonocardiales</taxon>
        <taxon>Pseudonocardiaceae</taxon>
        <taxon>Kibdelosporangium</taxon>
    </lineage>
</organism>
<feature type="domain" description="AMP-dependent synthetase/ligase" evidence="3">
    <location>
        <begin position="12"/>
        <end position="176"/>
    </location>
</feature>
<keyword evidence="1" id="KW-0547">Nucleotide-binding</keyword>
<evidence type="ECO:0000313" key="5">
    <source>
        <dbReference type="Proteomes" id="UP001597045"/>
    </source>
</evidence>
<name>A0ABW3MM33_9PSEU</name>
<dbReference type="InterPro" id="IPR000873">
    <property type="entry name" value="AMP-dep_synth/lig_dom"/>
</dbReference>
<dbReference type="Pfam" id="PF00501">
    <property type="entry name" value="AMP-binding"/>
    <property type="match status" value="1"/>
</dbReference>
<dbReference type="PANTHER" id="PTHR43272:SF33">
    <property type="entry name" value="AMP-BINDING DOMAIN-CONTAINING PROTEIN-RELATED"/>
    <property type="match status" value="1"/>
</dbReference>
<keyword evidence="5" id="KW-1185">Reference proteome</keyword>
<proteinExistence type="predicted"/>
<keyword evidence="2" id="KW-0067">ATP-binding</keyword>
<protein>
    <submittedName>
        <fullName evidence="4">AMP-binding protein</fullName>
    </submittedName>
</protein>
<dbReference type="InterPro" id="IPR020845">
    <property type="entry name" value="AMP-binding_CS"/>
</dbReference>
<dbReference type="InterPro" id="IPR042099">
    <property type="entry name" value="ANL_N_sf"/>
</dbReference>
<dbReference type="PANTHER" id="PTHR43272">
    <property type="entry name" value="LONG-CHAIN-FATTY-ACID--COA LIGASE"/>
    <property type="match status" value="1"/>
</dbReference>
<evidence type="ECO:0000313" key="4">
    <source>
        <dbReference type="EMBL" id="MFD1051615.1"/>
    </source>
</evidence>
<comment type="caution">
    <text evidence="4">The sequence shown here is derived from an EMBL/GenBank/DDBJ whole genome shotgun (WGS) entry which is preliminary data.</text>
</comment>
<dbReference type="Proteomes" id="UP001597045">
    <property type="component" value="Unassembled WGS sequence"/>
</dbReference>
<evidence type="ECO:0000256" key="2">
    <source>
        <dbReference type="ARBA" id="ARBA00022840"/>
    </source>
</evidence>
<evidence type="ECO:0000259" key="3">
    <source>
        <dbReference type="Pfam" id="PF00501"/>
    </source>
</evidence>